<dbReference type="OrthoDB" id="2747532at2759"/>
<evidence type="ECO:0000313" key="2">
    <source>
        <dbReference type="EMBL" id="OJT07005.1"/>
    </source>
</evidence>
<feature type="transmembrane region" description="Helical" evidence="1">
    <location>
        <begin position="34"/>
        <end position="63"/>
    </location>
</feature>
<name>A0A1M2VHC6_TRAPU</name>
<keyword evidence="1" id="KW-0812">Transmembrane</keyword>
<keyword evidence="1" id="KW-0472">Membrane</keyword>
<evidence type="ECO:0000313" key="3">
    <source>
        <dbReference type="Proteomes" id="UP000184267"/>
    </source>
</evidence>
<gene>
    <name evidence="2" type="ORF">TRAPUB_2135</name>
</gene>
<sequence length="175" mass="19034">MWRVFSKSSVNRYTPLSARLKLFRKVTEAILQSAAIYSMASVTLIATLFISVDIGFVVCIGVFPSLLRMARSSAEDATRLASHTLNGRVDNCRGVIPPSHPMNVQLPIHPIPPATFHLSTLKFPEDAHATDSSNASTNSVKPVELLPRNMSSHAEDRDLEGTPGEIALGVLDIRA</sequence>
<dbReference type="Proteomes" id="UP000184267">
    <property type="component" value="Unassembled WGS sequence"/>
</dbReference>
<protein>
    <submittedName>
        <fullName evidence="2">Uncharacterized protein</fullName>
    </submittedName>
</protein>
<comment type="caution">
    <text evidence="2">The sequence shown here is derived from an EMBL/GenBank/DDBJ whole genome shotgun (WGS) entry which is preliminary data.</text>
</comment>
<keyword evidence="1" id="KW-1133">Transmembrane helix</keyword>
<keyword evidence="3" id="KW-1185">Reference proteome</keyword>
<dbReference type="EMBL" id="MNAD01001229">
    <property type="protein sequence ID" value="OJT07005.1"/>
    <property type="molecule type" value="Genomic_DNA"/>
</dbReference>
<organism evidence="2 3">
    <name type="scientific">Trametes pubescens</name>
    <name type="common">White-rot fungus</name>
    <dbReference type="NCBI Taxonomy" id="154538"/>
    <lineage>
        <taxon>Eukaryota</taxon>
        <taxon>Fungi</taxon>
        <taxon>Dikarya</taxon>
        <taxon>Basidiomycota</taxon>
        <taxon>Agaricomycotina</taxon>
        <taxon>Agaricomycetes</taxon>
        <taxon>Polyporales</taxon>
        <taxon>Polyporaceae</taxon>
        <taxon>Trametes</taxon>
    </lineage>
</organism>
<dbReference type="AlphaFoldDB" id="A0A1M2VHC6"/>
<accession>A0A1M2VHC6</accession>
<evidence type="ECO:0000256" key="1">
    <source>
        <dbReference type="SAM" id="Phobius"/>
    </source>
</evidence>
<dbReference type="OMA" id="PFSARFK"/>
<proteinExistence type="predicted"/>
<reference evidence="2 3" key="1">
    <citation type="submission" date="2016-10" db="EMBL/GenBank/DDBJ databases">
        <title>Genome sequence of the basidiomycete white-rot fungus Trametes pubescens.</title>
        <authorList>
            <person name="Makela M.R."/>
            <person name="Granchi Z."/>
            <person name="Peng M."/>
            <person name="De Vries R.P."/>
            <person name="Grigoriev I."/>
            <person name="Riley R."/>
            <person name="Hilden K."/>
        </authorList>
    </citation>
    <scope>NUCLEOTIDE SEQUENCE [LARGE SCALE GENOMIC DNA]</scope>
    <source>
        <strain evidence="2 3">FBCC735</strain>
    </source>
</reference>